<dbReference type="AlphaFoldDB" id="A0A9X7VZD6"/>
<dbReference type="Proteomes" id="UP000663505">
    <property type="component" value="Chromosome"/>
</dbReference>
<sequence>MGASLTMEQNHEGTKSPVTSDVLQFVQNHVLSVTDLVRTKKLSEILDSYADTVSDEIFVVQNGKNKNAKAVLSDLEYFQKLLKYQEIVEQAIDLHMLEVTLKRKNDVGDMSISDVLEDEDITWDEVITCMDEIELED</sequence>
<accession>A0A9X7VZD6</accession>
<evidence type="ECO:0008006" key="3">
    <source>
        <dbReference type="Google" id="ProtNLM"/>
    </source>
</evidence>
<name>A0A9X7VZD6_9BACL</name>
<dbReference type="RefSeq" id="WP_206656864.1">
    <property type="nucleotide sequence ID" value="NZ_CP071182.1"/>
</dbReference>
<organism evidence="1 2">
    <name type="scientific">Alicyclobacillus mengziensis</name>
    <dbReference type="NCBI Taxonomy" id="2931921"/>
    <lineage>
        <taxon>Bacteria</taxon>
        <taxon>Bacillati</taxon>
        <taxon>Bacillota</taxon>
        <taxon>Bacilli</taxon>
        <taxon>Bacillales</taxon>
        <taxon>Alicyclobacillaceae</taxon>
        <taxon>Alicyclobacillus</taxon>
    </lineage>
</organism>
<protein>
    <recommendedName>
        <fullName evidence="3">Antitoxin</fullName>
    </recommendedName>
</protein>
<dbReference type="EMBL" id="CP071182">
    <property type="protein sequence ID" value="QSO47519.1"/>
    <property type="molecule type" value="Genomic_DNA"/>
</dbReference>
<evidence type="ECO:0000313" key="1">
    <source>
        <dbReference type="EMBL" id="QSO47519.1"/>
    </source>
</evidence>
<reference evidence="1 2" key="1">
    <citation type="submission" date="2021-02" db="EMBL/GenBank/DDBJ databases">
        <title>Alicyclobacillus curvatus sp. nov. and Alicyclobacillus mengziensis sp. nov., two acidophilic bacteria isolated from acid mine drainage.</title>
        <authorList>
            <person name="Huang Y."/>
        </authorList>
    </citation>
    <scope>NUCLEOTIDE SEQUENCE [LARGE SCALE GENOMIC DNA]</scope>
    <source>
        <strain evidence="1 2">S30H14</strain>
    </source>
</reference>
<gene>
    <name evidence="1" type="ORF">JZ786_00135</name>
</gene>
<dbReference type="KEGG" id="afx:JZ786_00135"/>
<proteinExistence type="predicted"/>
<keyword evidence="2" id="KW-1185">Reference proteome</keyword>
<evidence type="ECO:0000313" key="2">
    <source>
        <dbReference type="Proteomes" id="UP000663505"/>
    </source>
</evidence>